<dbReference type="SUPFAM" id="SSF52540">
    <property type="entry name" value="P-loop containing nucleoside triphosphate hydrolases"/>
    <property type="match status" value="1"/>
</dbReference>
<dbReference type="EMBL" id="CM017691">
    <property type="protein sequence ID" value="TYH21244.1"/>
    <property type="molecule type" value="Genomic_DNA"/>
</dbReference>
<feature type="coiled-coil region" evidence="7">
    <location>
        <begin position="1354"/>
        <end position="1381"/>
    </location>
</feature>
<dbReference type="Gene3D" id="3.40.50.300">
    <property type="entry name" value="P-loop containing nucleotide triphosphate hydrolases"/>
    <property type="match status" value="1"/>
</dbReference>
<dbReference type="InterPro" id="IPR050905">
    <property type="entry name" value="Plant_NBS-LRR"/>
</dbReference>
<dbReference type="InterPro" id="IPR027417">
    <property type="entry name" value="P-loop_NTPase"/>
</dbReference>
<proteinExistence type="inferred from homology"/>
<sequence length="1479" mass="169508">MAESVASAAVENMTNQAMECASPYLRYFFCYGQIVQDFTNQRNALKLRKQRVDTRVDEAKRQIEVIYEDVEDWLKRAEKELEQTQNLQDEIDRVKCFKWCPQWGWRYCLSKKLAEKTPIISKLLQTSNFAQVGSRGSLQGIEFITSTHFMDSKSSKSALNQIMEAMKAVNMIGLYGMPGVGKTTLAQEVGKHAGERKLFDKVVMFTMSQNPNINSIQDKVADVFGLKFQTSSREGRAEELFKSMQRVNKILVIVDDLWEEFELKIIGIPFGDDHKGCKILLTTRRQQVCTKMNCQKEIQLGILSEDEAWVLFRDQAGLEGNSSALNNEAKKVAAQCKGLPLAIVVVAKAVKGEGLDLNGLKAVNQRFKDSRHLDNEDFGDVLQPLKLSYDYLKKGNNQMTENDIQICFLLCSLFPEDTEIPIEILIMCGIGVGLFPNANSIEDKRNEMVMALKKLQKSGLLLGTDDAKRIRMHDVVRDFAHWLTSTGENRFMVKDKLKKWPDMVESFECYTAIALWNCSSNIKFPDKVEFSKLKTLFLKGEWKWRRDDFLVVSSTFFEEMKALQVLFLQHVSFSAKRFPSLPNLKTLCCVRCELKIFPSSLTNLEILALFETKIFGISEKLVKLPTLKYLRLSGVQFYEESEIKIHPSLLSRLTSLQELHVHSQNTINLLELNSLSCLTALSLRLSTDQFSQEDFVFPKLQMYTIVVNEHFSYESALRTLKICNFPSSLSAFNNLFYNVEKLKLQNVRGQKNIVPSIGEMGVNELTSLELESCYDMEFLTVITRDQGPSVAFSNLVELYIQSMGSLKGLCYGLSPTRFLQNLKQVIIKKCEQLQVIFQIDELSEKVQCQIPLLSNLTILNLDSLPNLESIWKLNPSHQEIVSLTRLKVVTISGCDKLKTIFTTCQALSMLHLQELTIRYCDKVEQVIGFVQEEEIIENDCPFCCWPKLEILRIKFCQWLKYVYVNTLTLGRQSLKSVSIESCPEFIQFFNMEQNKYGQHILHRGLGSQESFVNLTHLELTSIALLNFKYLFSEFTARTLEHLKFLMIRDCSFLEHLIEEVEKVDEIYVSNMKNHYPLFWPKLESVHIEYCENLKYLCSSTLAQRLPNLNCISILDCPRLIQVFNMETNKDDFELQNHCWPKLETLDIVNCQILKYVLPNTLLNVPFLQYLTVINCPQFSCFIVQAPLIKELVLRDVGNSHQLCNIDVHVLNKDCIVVGNHEEVFQVQGGYSFSSIKELYLTNLLKVRIIWNDFAQVVTLNNLTSLKVSDCKKLRYIFSPTNARSLSRLMYLCIKGCDELEQIILAKDQVSSSSSNADIGLQPLSFPNLTQIIVTNCGNLKSLFPFGFVPVLPKLESLELKRNSKLEQVLKLENEVEMAGEEETKFDKLERLTLEELPSLIHFCPKGCHFVLPALIELEVKDCPKLTTSFFVDSQKFVHCITKIPQLVKQDAIEETVTDAIFNKNINWSHWGGSQLPHIT</sequence>
<dbReference type="PRINTS" id="PR00364">
    <property type="entry name" value="DISEASERSIST"/>
</dbReference>
<dbReference type="CDD" id="cd00009">
    <property type="entry name" value="AAA"/>
    <property type="match status" value="1"/>
</dbReference>
<evidence type="ECO:0000256" key="1">
    <source>
        <dbReference type="ARBA" id="ARBA00008894"/>
    </source>
</evidence>
<dbReference type="GO" id="GO:0005524">
    <property type="term" value="F:ATP binding"/>
    <property type="evidence" value="ECO:0007669"/>
    <property type="project" value="UniProtKB-KW"/>
</dbReference>
<dbReference type="InterPro" id="IPR036388">
    <property type="entry name" value="WH-like_DNA-bd_sf"/>
</dbReference>
<keyword evidence="4" id="KW-0547">Nucleotide-binding</keyword>
<dbReference type="SUPFAM" id="SSF52047">
    <property type="entry name" value="RNI-like"/>
    <property type="match status" value="2"/>
</dbReference>
<dbReference type="EMBL" id="CM017691">
    <property type="protein sequence ID" value="TYH21248.1"/>
    <property type="molecule type" value="Genomic_DNA"/>
</dbReference>
<keyword evidence="5" id="KW-0611">Plant defense</keyword>
<dbReference type="Gene3D" id="1.10.10.10">
    <property type="entry name" value="Winged helix-like DNA-binding domain superfamily/Winged helix DNA-binding domain"/>
    <property type="match status" value="1"/>
</dbReference>
<evidence type="ECO:0000313" key="9">
    <source>
        <dbReference type="EMBL" id="TYH21248.1"/>
    </source>
</evidence>
<dbReference type="GO" id="GO:0006952">
    <property type="term" value="P:defense response"/>
    <property type="evidence" value="ECO:0007669"/>
    <property type="project" value="UniProtKB-KW"/>
</dbReference>
<dbReference type="FunFam" id="3.40.50.300:FF:001091">
    <property type="entry name" value="Probable disease resistance protein At1g61300"/>
    <property type="match status" value="1"/>
</dbReference>
<evidence type="ECO:0000256" key="6">
    <source>
        <dbReference type="ARBA" id="ARBA00022840"/>
    </source>
</evidence>
<dbReference type="Gene3D" id="3.80.10.10">
    <property type="entry name" value="Ribonuclease Inhibitor"/>
    <property type="match status" value="4"/>
</dbReference>
<evidence type="ECO:0000256" key="2">
    <source>
        <dbReference type="ARBA" id="ARBA00022614"/>
    </source>
</evidence>
<comment type="similarity">
    <text evidence="1">Belongs to the disease resistance NB-LRR family.</text>
</comment>
<keyword evidence="6" id="KW-0067">ATP-binding</keyword>
<evidence type="ECO:0000259" key="8">
    <source>
        <dbReference type="SMART" id="SM00382"/>
    </source>
</evidence>
<gene>
    <name evidence="9" type="ORF">ES288_A04G028200v1</name>
</gene>
<dbReference type="PANTHER" id="PTHR33463:SF117">
    <property type="entry name" value="CC-NBS-LRR RESISTANCE PROTEIN"/>
    <property type="match status" value="1"/>
</dbReference>
<organism evidence="9 10">
    <name type="scientific">Gossypium darwinii</name>
    <name type="common">Darwin's cotton</name>
    <name type="synonym">Gossypium barbadense var. darwinii</name>
    <dbReference type="NCBI Taxonomy" id="34276"/>
    <lineage>
        <taxon>Eukaryota</taxon>
        <taxon>Viridiplantae</taxon>
        <taxon>Streptophyta</taxon>
        <taxon>Embryophyta</taxon>
        <taxon>Tracheophyta</taxon>
        <taxon>Spermatophyta</taxon>
        <taxon>Magnoliopsida</taxon>
        <taxon>eudicotyledons</taxon>
        <taxon>Gunneridae</taxon>
        <taxon>Pentapetalae</taxon>
        <taxon>rosids</taxon>
        <taxon>malvids</taxon>
        <taxon>Malvales</taxon>
        <taxon>Malvaceae</taxon>
        <taxon>Malvoideae</taxon>
        <taxon>Gossypium</taxon>
    </lineage>
</organism>
<evidence type="ECO:0000256" key="7">
    <source>
        <dbReference type="SAM" id="Coils"/>
    </source>
</evidence>
<dbReference type="InterPro" id="IPR032675">
    <property type="entry name" value="LRR_dom_sf"/>
</dbReference>
<dbReference type="InterPro" id="IPR042197">
    <property type="entry name" value="Apaf_helical"/>
</dbReference>
<dbReference type="InterPro" id="IPR057135">
    <property type="entry name" value="At4g27190-like_LRR"/>
</dbReference>
<evidence type="ECO:0000256" key="5">
    <source>
        <dbReference type="ARBA" id="ARBA00022821"/>
    </source>
</evidence>
<dbReference type="Proteomes" id="UP000323506">
    <property type="component" value="Chromosome A04"/>
</dbReference>
<dbReference type="InterPro" id="IPR002182">
    <property type="entry name" value="NB-ARC"/>
</dbReference>
<dbReference type="SUPFAM" id="SSF52058">
    <property type="entry name" value="L domain-like"/>
    <property type="match status" value="1"/>
</dbReference>
<dbReference type="InterPro" id="IPR003593">
    <property type="entry name" value="AAA+_ATPase"/>
</dbReference>
<feature type="domain" description="AAA+ ATPase" evidence="8">
    <location>
        <begin position="168"/>
        <end position="313"/>
    </location>
</feature>
<evidence type="ECO:0000313" key="10">
    <source>
        <dbReference type="Proteomes" id="UP000323506"/>
    </source>
</evidence>
<dbReference type="Pfam" id="PF00931">
    <property type="entry name" value="NB-ARC"/>
    <property type="match status" value="1"/>
</dbReference>
<keyword evidence="10" id="KW-1185">Reference proteome</keyword>
<dbReference type="SMART" id="SM00382">
    <property type="entry name" value="AAA"/>
    <property type="match status" value="1"/>
</dbReference>
<feature type="coiled-coil region" evidence="7">
    <location>
        <begin position="42"/>
        <end position="94"/>
    </location>
</feature>
<reference evidence="9 10" key="1">
    <citation type="submission" date="2019-06" db="EMBL/GenBank/DDBJ databases">
        <title>WGS assembly of Gossypium darwinii.</title>
        <authorList>
            <person name="Chen Z.J."/>
            <person name="Sreedasyam A."/>
            <person name="Ando A."/>
            <person name="Song Q."/>
            <person name="De L."/>
            <person name="Hulse-Kemp A."/>
            <person name="Ding M."/>
            <person name="Ye W."/>
            <person name="Kirkbride R."/>
            <person name="Jenkins J."/>
            <person name="Plott C."/>
            <person name="Lovell J."/>
            <person name="Lin Y.-M."/>
            <person name="Vaughn R."/>
            <person name="Liu B."/>
            <person name="Li W."/>
            <person name="Simpson S."/>
            <person name="Scheffler B."/>
            <person name="Saski C."/>
            <person name="Grover C."/>
            <person name="Hu G."/>
            <person name="Conover J."/>
            <person name="Carlson J."/>
            <person name="Shu S."/>
            <person name="Boston L."/>
            <person name="Williams M."/>
            <person name="Peterson D."/>
            <person name="Mcgee K."/>
            <person name="Jones D."/>
            <person name="Wendel J."/>
            <person name="Stelly D."/>
            <person name="Grimwood J."/>
            <person name="Schmutz J."/>
        </authorList>
    </citation>
    <scope>NUCLEOTIDE SEQUENCE [LARGE SCALE GENOMIC DNA]</scope>
    <source>
        <strain evidence="9">1808015.09</strain>
    </source>
</reference>
<evidence type="ECO:0000256" key="4">
    <source>
        <dbReference type="ARBA" id="ARBA00022741"/>
    </source>
</evidence>
<keyword evidence="7" id="KW-0175">Coiled coil</keyword>
<name>A0A5D2GU72_GOSDA</name>
<dbReference type="Gene3D" id="1.10.8.430">
    <property type="entry name" value="Helical domain of apoptotic protease-activating factors"/>
    <property type="match status" value="1"/>
</dbReference>
<evidence type="ECO:0000256" key="3">
    <source>
        <dbReference type="ARBA" id="ARBA00022737"/>
    </source>
</evidence>
<dbReference type="GO" id="GO:0043531">
    <property type="term" value="F:ADP binding"/>
    <property type="evidence" value="ECO:0007669"/>
    <property type="project" value="InterPro"/>
</dbReference>
<protein>
    <recommendedName>
        <fullName evidence="8">AAA+ ATPase domain-containing protein</fullName>
    </recommendedName>
</protein>
<dbReference type="Pfam" id="PF23247">
    <property type="entry name" value="LRR_RPS2"/>
    <property type="match status" value="3"/>
</dbReference>
<accession>A0A5D2GU72</accession>
<keyword evidence="3" id="KW-0677">Repeat</keyword>
<keyword evidence="2" id="KW-0433">Leucine-rich repeat</keyword>
<dbReference type="PANTHER" id="PTHR33463">
    <property type="entry name" value="NB-ARC DOMAIN-CONTAINING PROTEIN-RELATED"/>
    <property type="match status" value="1"/>
</dbReference>